<dbReference type="PROSITE" id="PS50145">
    <property type="entry name" value="ZF_TRAF"/>
    <property type="match status" value="2"/>
</dbReference>
<evidence type="ECO:0000313" key="8">
    <source>
        <dbReference type="Proteomes" id="UP001165289"/>
    </source>
</evidence>
<evidence type="ECO:0000256" key="1">
    <source>
        <dbReference type="ARBA" id="ARBA00022723"/>
    </source>
</evidence>
<dbReference type="Pfam" id="PF02176">
    <property type="entry name" value="zf-TRAF"/>
    <property type="match status" value="1"/>
</dbReference>
<sequence>MASKANILPDDTSELLFVKRSKVGVVHYCGYRREILLQNLNSVEEEFLMCKICLGVMRDAVSCRDGETSCSVCCTSPLQSHSVNTVQISISKLIVKCPLFRDCSWNGKFSEVREHLEICEFFRVECSKCKEIFERQETDKHNNIICPMREIECVYCSKMQIFLEMDKHLNVCREFPILCPNTCGKKFPRIQLFHHKEDCPLEFIKCPFADFGCMVDPMQRQFLTEHKKYFTSEHIDMTLAVLSQQNQEIKSLKRERIGLNMQVRAMKQLDGVDWEIKEVKKQSDGYTELSPVFYIDKISCHIHLSYHAGYMNFSLKRNGVEHIHKYPGEPIITRYIAVVVDKLDFTNSSWEERSMDFNLKAWRESGIFHKMYRHNYNNFITPEKSLFLRFYFDFNSHIPLKKTISIGRSIPISPSRNSIYPHLTLS</sequence>
<organism evidence="7 8">
    <name type="scientific">Oopsacas minuta</name>
    <dbReference type="NCBI Taxonomy" id="111878"/>
    <lineage>
        <taxon>Eukaryota</taxon>
        <taxon>Metazoa</taxon>
        <taxon>Porifera</taxon>
        <taxon>Hexactinellida</taxon>
        <taxon>Hexasterophora</taxon>
        <taxon>Lyssacinosida</taxon>
        <taxon>Leucopsacidae</taxon>
        <taxon>Oopsacas</taxon>
    </lineage>
</organism>
<gene>
    <name evidence="7" type="ORF">LOD99_3626</name>
</gene>
<evidence type="ECO:0000256" key="5">
    <source>
        <dbReference type="SAM" id="Coils"/>
    </source>
</evidence>
<keyword evidence="7" id="KW-0675">Receptor</keyword>
<dbReference type="Gene3D" id="3.30.40.10">
    <property type="entry name" value="Zinc/RING finger domain, C3HC4 (zinc finger)"/>
    <property type="match status" value="2"/>
</dbReference>
<keyword evidence="5" id="KW-0175">Coiled coil</keyword>
<proteinExistence type="predicted"/>
<keyword evidence="1 4" id="KW-0479">Metal-binding</keyword>
<keyword evidence="8" id="KW-1185">Reference proteome</keyword>
<dbReference type="EMBL" id="JAKMXF010000277">
    <property type="protein sequence ID" value="KAI6653407.1"/>
    <property type="molecule type" value="Genomic_DNA"/>
</dbReference>
<feature type="zinc finger region" description="TRAF-type" evidence="4">
    <location>
        <begin position="115"/>
        <end position="156"/>
    </location>
</feature>
<evidence type="ECO:0000313" key="7">
    <source>
        <dbReference type="EMBL" id="KAI6653407.1"/>
    </source>
</evidence>
<keyword evidence="3 4" id="KW-0862">Zinc</keyword>
<feature type="domain" description="TRAF-type" evidence="6">
    <location>
        <begin position="115"/>
        <end position="156"/>
    </location>
</feature>
<protein>
    <submittedName>
        <fullName evidence="7">TNF receptor-associated factor 4-like</fullName>
    </submittedName>
</protein>
<dbReference type="AlphaFoldDB" id="A0AAV7JX22"/>
<dbReference type="GO" id="GO:0043122">
    <property type="term" value="P:regulation of canonical NF-kappaB signal transduction"/>
    <property type="evidence" value="ECO:0007669"/>
    <property type="project" value="TreeGrafter"/>
</dbReference>
<keyword evidence="2 4" id="KW-0863">Zinc-finger</keyword>
<dbReference type="InterPro" id="IPR001293">
    <property type="entry name" value="Znf_TRAF"/>
</dbReference>
<evidence type="ECO:0000256" key="3">
    <source>
        <dbReference type="ARBA" id="ARBA00022833"/>
    </source>
</evidence>
<dbReference type="Proteomes" id="UP001165289">
    <property type="component" value="Unassembled WGS sequence"/>
</dbReference>
<name>A0AAV7JX22_9METZ</name>
<feature type="domain" description="TRAF-type" evidence="6">
    <location>
        <begin position="168"/>
        <end position="213"/>
    </location>
</feature>
<dbReference type="PANTHER" id="PTHR10131">
    <property type="entry name" value="TNF RECEPTOR ASSOCIATED FACTOR"/>
    <property type="match status" value="1"/>
</dbReference>
<evidence type="ECO:0000256" key="2">
    <source>
        <dbReference type="ARBA" id="ARBA00022771"/>
    </source>
</evidence>
<feature type="coiled-coil region" evidence="5">
    <location>
        <begin position="235"/>
        <end position="262"/>
    </location>
</feature>
<dbReference type="InterPro" id="IPR013083">
    <property type="entry name" value="Znf_RING/FYVE/PHD"/>
</dbReference>
<dbReference type="PANTHER" id="PTHR10131:SF94">
    <property type="entry name" value="TNF RECEPTOR-ASSOCIATED FACTOR 4"/>
    <property type="match status" value="1"/>
</dbReference>
<evidence type="ECO:0000256" key="4">
    <source>
        <dbReference type="PROSITE-ProRule" id="PRU00207"/>
    </source>
</evidence>
<evidence type="ECO:0000259" key="6">
    <source>
        <dbReference type="PROSITE" id="PS50145"/>
    </source>
</evidence>
<dbReference type="SUPFAM" id="SSF49599">
    <property type="entry name" value="TRAF domain-like"/>
    <property type="match status" value="1"/>
</dbReference>
<reference evidence="7 8" key="1">
    <citation type="journal article" date="2023" name="BMC Biol.">
        <title>The compact genome of the sponge Oopsacas minuta (Hexactinellida) is lacking key metazoan core genes.</title>
        <authorList>
            <person name="Santini S."/>
            <person name="Schenkelaars Q."/>
            <person name="Jourda C."/>
            <person name="Duchesne M."/>
            <person name="Belahbib H."/>
            <person name="Rocher C."/>
            <person name="Selva M."/>
            <person name="Riesgo A."/>
            <person name="Vervoort M."/>
            <person name="Leys S.P."/>
            <person name="Kodjabachian L."/>
            <person name="Le Bivic A."/>
            <person name="Borchiellini C."/>
            <person name="Claverie J.M."/>
            <person name="Renard E."/>
        </authorList>
    </citation>
    <scope>NUCLEOTIDE SEQUENCE [LARGE SCALE GENOMIC DNA]</scope>
    <source>
        <strain evidence="7">SPO-2</strain>
    </source>
</reference>
<accession>A0AAV7JX22</accession>
<feature type="zinc finger region" description="TRAF-type" evidence="4">
    <location>
        <begin position="168"/>
        <end position="213"/>
    </location>
</feature>
<comment type="caution">
    <text evidence="7">The sequence shown here is derived from an EMBL/GenBank/DDBJ whole genome shotgun (WGS) entry which is preliminary data.</text>
</comment>
<dbReference type="GO" id="GO:0008270">
    <property type="term" value="F:zinc ion binding"/>
    <property type="evidence" value="ECO:0007669"/>
    <property type="project" value="UniProtKB-KW"/>
</dbReference>